<dbReference type="Gene3D" id="3.20.20.140">
    <property type="entry name" value="Metal-dependent hydrolases"/>
    <property type="match status" value="1"/>
</dbReference>
<evidence type="ECO:0000256" key="1">
    <source>
        <dbReference type="ARBA" id="ARBA00005750"/>
    </source>
</evidence>
<dbReference type="Pfam" id="PF19567">
    <property type="entry name" value="CpsB_CapC"/>
    <property type="match status" value="1"/>
</dbReference>
<proteinExistence type="inferred from homology"/>
<keyword evidence="6" id="KW-1185">Reference proteome</keyword>
<protein>
    <recommendedName>
        <fullName evidence="2">protein-tyrosine-phosphatase</fullName>
        <ecNumber evidence="2">3.1.3.48</ecNumber>
    </recommendedName>
</protein>
<dbReference type="Proteomes" id="UP000576082">
    <property type="component" value="Unassembled WGS sequence"/>
</dbReference>
<dbReference type="GO" id="GO:0004725">
    <property type="term" value="F:protein tyrosine phosphatase activity"/>
    <property type="evidence" value="ECO:0007669"/>
    <property type="project" value="UniProtKB-EC"/>
</dbReference>
<accession>A0A7X9P2Q5</accession>
<dbReference type="RefSeq" id="WP_169656216.1">
    <property type="nucleotide sequence ID" value="NZ_JABANE010000016.1"/>
</dbReference>
<reference evidence="5 6" key="1">
    <citation type="submission" date="2020-04" db="EMBL/GenBank/DDBJ databases">
        <title>Flammeovirga sp. SR4, a novel species isolated from seawater.</title>
        <authorList>
            <person name="Wang X."/>
        </authorList>
    </citation>
    <scope>NUCLEOTIDE SEQUENCE [LARGE SCALE GENOMIC DNA]</scope>
    <source>
        <strain evidence="5 6">ATCC 23126</strain>
    </source>
</reference>
<dbReference type="SUPFAM" id="SSF89550">
    <property type="entry name" value="PHP domain-like"/>
    <property type="match status" value="1"/>
</dbReference>
<evidence type="ECO:0000313" key="6">
    <source>
        <dbReference type="Proteomes" id="UP000576082"/>
    </source>
</evidence>
<dbReference type="PANTHER" id="PTHR39181:SF1">
    <property type="entry name" value="TYROSINE-PROTEIN PHOSPHATASE YWQE"/>
    <property type="match status" value="1"/>
</dbReference>
<gene>
    <name evidence="5" type="ORF">HHU12_07975</name>
</gene>
<organism evidence="5 6">
    <name type="scientific">Flammeovirga aprica JL-4</name>
    <dbReference type="NCBI Taxonomy" id="694437"/>
    <lineage>
        <taxon>Bacteria</taxon>
        <taxon>Pseudomonadati</taxon>
        <taxon>Bacteroidota</taxon>
        <taxon>Cytophagia</taxon>
        <taxon>Cytophagales</taxon>
        <taxon>Flammeovirgaceae</taxon>
        <taxon>Flammeovirga</taxon>
    </lineage>
</organism>
<evidence type="ECO:0000256" key="4">
    <source>
        <dbReference type="ARBA" id="ARBA00051722"/>
    </source>
</evidence>
<comment type="catalytic activity">
    <reaction evidence="4">
        <text>O-phospho-L-tyrosyl-[protein] + H2O = L-tyrosyl-[protein] + phosphate</text>
        <dbReference type="Rhea" id="RHEA:10684"/>
        <dbReference type="Rhea" id="RHEA-COMP:10136"/>
        <dbReference type="Rhea" id="RHEA-COMP:20101"/>
        <dbReference type="ChEBI" id="CHEBI:15377"/>
        <dbReference type="ChEBI" id="CHEBI:43474"/>
        <dbReference type="ChEBI" id="CHEBI:46858"/>
        <dbReference type="ChEBI" id="CHEBI:61978"/>
        <dbReference type="EC" id="3.1.3.48"/>
    </reaction>
</comment>
<comment type="caution">
    <text evidence="5">The sequence shown here is derived from an EMBL/GenBank/DDBJ whole genome shotgun (WGS) entry which is preliminary data.</text>
</comment>
<dbReference type="InterPro" id="IPR016667">
    <property type="entry name" value="Caps_polysacc_synth_CpsB/CapC"/>
</dbReference>
<comment type="similarity">
    <text evidence="1">Belongs to the metallo-dependent hydrolases superfamily. CpsB/CapC family.</text>
</comment>
<dbReference type="AlphaFoldDB" id="A0A7X9P2Q5"/>
<keyword evidence="3" id="KW-0378">Hydrolase</keyword>
<evidence type="ECO:0000256" key="2">
    <source>
        <dbReference type="ARBA" id="ARBA00013064"/>
    </source>
</evidence>
<evidence type="ECO:0000313" key="5">
    <source>
        <dbReference type="EMBL" id="NME67897.1"/>
    </source>
</evidence>
<dbReference type="EC" id="3.1.3.48" evidence="2"/>
<dbReference type="EMBL" id="JABANE010000016">
    <property type="protein sequence ID" value="NME67897.1"/>
    <property type="molecule type" value="Genomic_DNA"/>
</dbReference>
<name>A0A7X9P2Q5_9BACT</name>
<dbReference type="PANTHER" id="PTHR39181">
    <property type="entry name" value="TYROSINE-PROTEIN PHOSPHATASE YWQE"/>
    <property type="match status" value="1"/>
</dbReference>
<evidence type="ECO:0000256" key="3">
    <source>
        <dbReference type="ARBA" id="ARBA00022801"/>
    </source>
</evidence>
<sequence length="256" mass="29242">MGWLSRLFSKDKKEAKEVFTSPQGPEITMDMHAHFLPGIDDGASNMEESMQIIKGLHQLGYKHLVATPHIMSDFYKNTPEGINEKLTLVREEVAKEGIDITIDAAAEYYLDDGFLLNLRNKKPFLTFGKNYLLIETSFINPCLFIDEAIFMAISQGYQPIIAHPERYNYVFDDYEEIKRWKSIGALLQVNALSLLGYYSKRSKAIAERLIDDNLVDFIGSDSHKPKHVEGLKKVLNSSYYYKSLGLNLKNNQIATF</sequence>
<dbReference type="GO" id="GO:0030145">
    <property type="term" value="F:manganese ion binding"/>
    <property type="evidence" value="ECO:0007669"/>
    <property type="project" value="InterPro"/>
</dbReference>
<dbReference type="InterPro" id="IPR016195">
    <property type="entry name" value="Pol/histidinol_Pase-like"/>
</dbReference>